<gene>
    <name evidence="1" type="ORF">C943_02364</name>
</gene>
<sequence length="43" mass="5053">MQLQAHFRKTLIKKPLEDQQGAFSFNKSAAFFPFQNKSPYFKS</sequence>
<dbReference type="AlphaFoldDB" id="M7XRQ2"/>
<organism evidence="1 2">
    <name type="scientific">Mariniradius saccharolyticus AK6</name>
    <dbReference type="NCBI Taxonomy" id="1239962"/>
    <lineage>
        <taxon>Bacteria</taxon>
        <taxon>Pseudomonadati</taxon>
        <taxon>Bacteroidota</taxon>
        <taxon>Cytophagia</taxon>
        <taxon>Cytophagales</taxon>
        <taxon>Cyclobacteriaceae</taxon>
        <taxon>Mariniradius</taxon>
    </lineage>
</organism>
<comment type="caution">
    <text evidence="1">The sequence shown here is derived from an EMBL/GenBank/DDBJ whole genome shotgun (WGS) entry which is preliminary data.</text>
</comment>
<keyword evidence="2" id="KW-1185">Reference proteome</keyword>
<reference evidence="1" key="1">
    <citation type="submission" date="2013-01" db="EMBL/GenBank/DDBJ databases">
        <title>Genome assembly of Mariniradius saccharolyticus AK6.</title>
        <authorList>
            <person name="Vaidya B."/>
            <person name="Khatri I."/>
            <person name="Tanuku N.R.S."/>
            <person name="Subramanian S."/>
            <person name="Pinnaka A."/>
        </authorList>
    </citation>
    <scope>NUCLEOTIDE SEQUENCE [LARGE SCALE GENOMIC DNA]</scope>
    <source>
        <strain evidence="1">AK6</strain>
    </source>
</reference>
<accession>M7XRQ2</accession>
<dbReference type="InParanoid" id="M7XRQ2"/>
<protein>
    <submittedName>
        <fullName evidence="1">Uncharacterized protein</fullName>
    </submittedName>
</protein>
<evidence type="ECO:0000313" key="2">
    <source>
        <dbReference type="Proteomes" id="UP000010953"/>
    </source>
</evidence>
<dbReference type="EMBL" id="AMZY02000020">
    <property type="protein sequence ID" value="EMS31217.1"/>
    <property type="molecule type" value="Genomic_DNA"/>
</dbReference>
<evidence type="ECO:0000313" key="1">
    <source>
        <dbReference type="EMBL" id="EMS31217.1"/>
    </source>
</evidence>
<dbReference type="Proteomes" id="UP000010953">
    <property type="component" value="Unassembled WGS sequence"/>
</dbReference>
<proteinExistence type="predicted"/>
<name>M7XRQ2_9BACT</name>